<comment type="similarity">
    <text evidence="1 7">Belongs to the peptidase M3 family.</text>
</comment>
<keyword evidence="5 7" id="KW-0862">Zinc</keyword>
<keyword evidence="4 7" id="KW-0378">Hydrolase</keyword>
<keyword evidence="8" id="KW-0732">Signal</keyword>
<dbReference type="InterPro" id="IPR024080">
    <property type="entry name" value="Neurolysin/TOP_N"/>
</dbReference>
<dbReference type="EMBL" id="FOHT01000003">
    <property type="protein sequence ID" value="SES88078.1"/>
    <property type="molecule type" value="Genomic_DNA"/>
</dbReference>
<evidence type="ECO:0000256" key="5">
    <source>
        <dbReference type="ARBA" id="ARBA00022833"/>
    </source>
</evidence>
<protein>
    <submittedName>
        <fullName evidence="10">Peptidyl-dipeptidase Dcp Metallo peptidase. MEROPS family M03A</fullName>
    </submittedName>
</protein>
<keyword evidence="6 7" id="KW-0482">Metalloprotease</keyword>
<dbReference type="RefSeq" id="WP_139178009.1">
    <property type="nucleotide sequence ID" value="NZ_FOHT01000003.1"/>
</dbReference>
<evidence type="ECO:0000256" key="4">
    <source>
        <dbReference type="ARBA" id="ARBA00022801"/>
    </source>
</evidence>
<accession>A0A1I0A1R9</accession>
<organism evidence="10 11">
    <name type="scientific">Draconibacterium orientale</name>
    <dbReference type="NCBI Taxonomy" id="1168034"/>
    <lineage>
        <taxon>Bacteria</taxon>
        <taxon>Pseudomonadati</taxon>
        <taxon>Bacteroidota</taxon>
        <taxon>Bacteroidia</taxon>
        <taxon>Marinilabiliales</taxon>
        <taxon>Prolixibacteraceae</taxon>
        <taxon>Draconibacterium</taxon>
    </lineage>
</organism>
<gene>
    <name evidence="10" type="ORF">SAMN05444285_10317</name>
</gene>
<dbReference type="InterPro" id="IPR024079">
    <property type="entry name" value="MetalloPept_cat_dom_sf"/>
</dbReference>
<dbReference type="FunFam" id="3.40.390.10:FF:000009">
    <property type="entry name" value="Oligopeptidase A"/>
    <property type="match status" value="1"/>
</dbReference>
<dbReference type="GO" id="GO:0004222">
    <property type="term" value="F:metalloendopeptidase activity"/>
    <property type="evidence" value="ECO:0007669"/>
    <property type="project" value="InterPro"/>
</dbReference>
<dbReference type="InterPro" id="IPR045090">
    <property type="entry name" value="Pept_M3A_M3B"/>
</dbReference>
<dbReference type="Gene3D" id="1.20.1050.40">
    <property type="entry name" value="Endopeptidase. Chain P, domain 1"/>
    <property type="match status" value="1"/>
</dbReference>
<evidence type="ECO:0000256" key="7">
    <source>
        <dbReference type="RuleBase" id="RU003435"/>
    </source>
</evidence>
<reference evidence="10 11" key="1">
    <citation type="submission" date="2016-10" db="EMBL/GenBank/DDBJ databases">
        <authorList>
            <person name="de Groot N.N."/>
        </authorList>
    </citation>
    <scope>NUCLEOTIDE SEQUENCE [LARGE SCALE GENOMIC DNA]</scope>
    <source>
        <strain evidence="10 11">DSM 25947</strain>
    </source>
</reference>
<proteinExistence type="inferred from homology"/>
<sequence>MKSIYLLAVIFLMNLGMVTAQTNPLLGDFNTPHDAAPFDKIKNEHFMPAFEEGIKLGKAEVEKIKNNQEAPTFENTIVALDEVGRLLARTSGIFFNLLSSETNDELQSIAQEVSPMLTAFQNDISLDPVLFERVKAVYNKKDELDLSTEQQTLLENNYIGFVRSGANLSDADKEKFRQYSTELSKLSLDFSENVLKETNKYELNITDKSKLAGMPEGALEAAAGKAKEKDQEGWTFDISMPSYLPVMQYADNRELRKELYMAYGSKSFKGDELDNQENVKRIAELRLEMAKLLGYKNYADYVLERRMAMNADGVYGLLNDLYEASYKVAKEEKAEIEAYAHKNGLEGDLMPWDWSYYSEKVKVEKFDLNDEMLKPYFELSSVIDGVFGLATELFGVTFKENKDIPVYNDEVTAYEVFDADGTFLSVFYTDFHPRPGKRGGAWMNDFKGQWMDNGVDSRPHVTIVMNFTRPTSTKPALLTFSEVETFMHEFGHALHGMLAKSTYSSLSGTNVYRDFVELPSQIMENWAVEKDFLDRFAKHYETGEPIPAELVQKIVDSQNYLAGYLSVRQLSFGYLDMAWHTLEKPFDGDVKDFEENAWKKVQIFPAIDGVCMSTQFGHLFAGGYAAGYYSYKWAEVLDADAFSVFKEKGLFNKDVAASFRTNILEKGGTEHPMTLYKRFRGQEPKVDALLKRSGLL</sequence>
<evidence type="ECO:0000256" key="8">
    <source>
        <dbReference type="SAM" id="SignalP"/>
    </source>
</evidence>
<dbReference type="InterPro" id="IPR024077">
    <property type="entry name" value="Neurolysin/TOP_dom2"/>
</dbReference>
<dbReference type="PANTHER" id="PTHR43660">
    <property type="entry name" value="DIPEPTIDYL CARBOXYPEPTIDASE"/>
    <property type="match status" value="1"/>
</dbReference>
<dbReference type="Gene3D" id="3.40.390.10">
    <property type="entry name" value="Collagenase (Catalytic Domain)"/>
    <property type="match status" value="1"/>
</dbReference>
<dbReference type="Pfam" id="PF01432">
    <property type="entry name" value="Peptidase_M3"/>
    <property type="match status" value="1"/>
</dbReference>
<dbReference type="Gene3D" id="1.10.1370.10">
    <property type="entry name" value="Neurolysin, domain 3"/>
    <property type="match status" value="1"/>
</dbReference>
<dbReference type="PANTHER" id="PTHR43660:SF1">
    <property type="entry name" value="DIPEPTIDYL CARBOXYPEPTIDASE"/>
    <property type="match status" value="1"/>
</dbReference>
<dbReference type="OrthoDB" id="9773538at2"/>
<feature type="chain" id="PRO_5010267642" evidence="8">
    <location>
        <begin position="21"/>
        <end position="696"/>
    </location>
</feature>
<dbReference type="InterPro" id="IPR034005">
    <property type="entry name" value="M3A_DCP"/>
</dbReference>
<name>A0A1I0A1R9_9BACT</name>
<dbReference type="GO" id="GO:0046872">
    <property type="term" value="F:metal ion binding"/>
    <property type="evidence" value="ECO:0007669"/>
    <property type="project" value="UniProtKB-UniRule"/>
</dbReference>
<feature type="signal peptide" evidence="8">
    <location>
        <begin position="1"/>
        <end position="20"/>
    </location>
</feature>
<evidence type="ECO:0000259" key="9">
    <source>
        <dbReference type="Pfam" id="PF01432"/>
    </source>
</evidence>
<keyword evidence="3 7" id="KW-0479">Metal-binding</keyword>
<evidence type="ECO:0000256" key="3">
    <source>
        <dbReference type="ARBA" id="ARBA00022723"/>
    </source>
</evidence>
<dbReference type="GO" id="GO:0004180">
    <property type="term" value="F:carboxypeptidase activity"/>
    <property type="evidence" value="ECO:0007669"/>
    <property type="project" value="TreeGrafter"/>
</dbReference>
<dbReference type="CDD" id="cd06456">
    <property type="entry name" value="M3A_DCP"/>
    <property type="match status" value="1"/>
</dbReference>
<evidence type="ECO:0000256" key="6">
    <source>
        <dbReference type="ARBA" id="ARBA00023049"/>
    </source>
</evidence>
<dbReference type="GO" id="GO:0006508">
    <property type="term" value="P:proteolysis"/>
    <property type="evidence" value="ECO:0007669"/>
    <property type="project" value="UniProtKB-KW"/>
</dbReference>
<evidence type="ECO:0000256" key="1">
    <source>
        <dbReference type="ARBA" id="ARBA00006040"/>
    </source>
</evidence>
<dbReference type="SUPFAM" id="SSF55486">
    <property type="entry name" value="Metalloproteases ('zincins'), catalytic domain"/>
    <property type="match status" value="1"/>
</dbReference>
<dbReference type="InterPro" id="IPR001567">
    <property type="entry name" value="Pept_M3A_M3B_dom"/>
</dbReference>
<keyword evidence="2 7" id="KW-0645">Protease</keyword>
<dbReference type="GO" id="GO:0005829">
    <property type="term" value="C:cytosol"/>
    <property type="evidence" value="ECO:0007669"/>
    <property type="project" value="UniProtKB-ARBA"/>
</dbReference>
<feature type="domain" description="Peptidase M3A/M3B catalytic" evidence="9">
    <location>
        <begin position="246"/>
        <end position="694"/>
    </location>
</feature>
<dbReference type="Proteomes" id="UP000181981">
    <property type="component" value="Unassembled WGS sequence"/>
</dbReference>
<evidence type="ECO:0000313" key="11">
    <source>
        <dbReference type="Proteomes" id="UP000181981"/>
    </source>
</evidence>
<evidence type="ECO:0000256" key="2">
    <source>
        <dbReference type="ARBA" id="ARBA00022670"/>
    </source>
</evidence>
<dbReference type="AlphaFoldDB" id="A0A1I0A1R9"/>
<evidence type="ECO:0000313" key="10">
    <source>
        <dbReference type="EMBL" id="SES88078.1"/>
    </source>
</evidence>
<comment type="cofactor">
    <cofactor evidence="7">
        <name>Zn(2+)</name>
        <dbReference type="ChEBI" id="CHEBI:29105"/>
    </cofactor>
    <text evidence="7">Binds 1 zinc ion.</text>
</comment>